<dbReference type="EMBL" id="HBHT01003733">
    <property type="protein sequence ID" value="CAD9944853.1"/>
    <property type="molecule type" value="Transcribed_RNA"/>
</dbReference>
<evidence type="ECO:0000256" key="1">
    <source>
        <dbReference type="SAM" id="MobiDB-lite"/>
    </source>
</evidence>
<reference evidence="2" key="1">
    <citation type="submission" date="2021-01" db="EMBL/GenBank/DDBJ databases">
        <authorList>
            <person name="Corre E."/>
            <person name="Pelletier E."/>
            <person name="Niang G."/>
            <person name="Scheremetjew M."/>
            <person name="Finn R."/>
            <person name="Kale V."/>
            <person name="Holt S."/>
            <person name="Cochrane G."/>
            <person name="Meng A."/>
            <person name="Brown T."/>
            <person name="Cohen L."/>
        </authorList>
    </citation>
    <scope>NUCLEOTIDE SEQUENCE</scope>
    <source>
        <strain evidence="2">CCMP125</strain>
    </source>
</reference>
<organism evidence="2">
    <name type="scientific">Entomoneis paludosa</name>
    <dbReference type="NCBI Taxonomy" id="265537"/>
    <lineage>
        <taxon>Eukaryota</taxon>
        <taxon>Sar</taxon>
        <taxon>Stramenopiles</taxon>
        <taxon>Ochrophyta</taxon>
        <taxon>Bacillariophyta</taxon>
        <taxon>Bacillariophyceae</taxon>
        <taxon>Bacillariophycidae</taxon>
        <taxon>Entomoneidaceae</taxon>
        <taxon>Entomoneis</taxon>
    </lineage>
</organism>
<feature type="region of interest" description="Disordered" evidence="1">
    <location>
        <begin position="177"/>
        <end position="228"/>
    </location>
</feature>
<feature type="compositionally biased region" description="Acidic residues" evidence="1">
    <location>
        <begin position="177"/>
        <end position="196"/>
    </location>
</feature>
<sequence length="326" mass="37183">MAPLREEIRTVLRQLLAEHESEETAVEIMRLAAQESGLLQETEKVKDALRSDPFECLKEMKTTSKDRLLELLQVTDCHRVHTRDGYCHISVTLQFNADMKMKSKGVSSFVELQFNYERQGDSTFGGKSDSQQSNPSVSYTIDLSRDHGPKEKLMWVEMFVSGLTPSRSVPAINMECEDEDDSDGWEDMSEDGEEEPASGRKRGPEALIEAKEPQRYRSNNVVEPQPGETKEEFAIRMSEKIGTPHPDQEPDEEDVDMENTPHRYSAGIDPDALSRFLQWTNIGSEMPDELASTYLLFTFPFFEPEFDLIDYILDSVFGSNEEEDDD</sequence>
<name>A0A7S2Y646_9STRA</name>
<proteinExistence type="predicted"/>
<evidence type="ECO:0000313" key="2">
    <source>
        <dbReference type="EMBL" id="CAD9944853.1"/>
    </source>
</evidence>
<feature type="compositionally biased region" description="Basic and acidic residues" evidence="1">
    <location>
        <begin position="202"/>
        <end position="215"/>
    </location>
</feature>
<protein>
    <submittedName>
        <fullName evidence="2">Uncharacterized protein</fullName>
    </submittedName>
</protein>
<dbReference type="AlphaFoldDB" id="A0A7S2Y646"/>
<accession>A0A7S2Y646</accession>
<gene>
    <name evidence="2" type="ORF">APAL1065_LOCUS2513</name>
</gene>